<protein>
    <submittedName>
        <fullName evidence="1">Uncharacterized protein</fullName>
    </submittedName>
</protein>
<evidence type="ECO:0000313" key="2">
    <source>
        <dbReference type="Proteomes" id="UP000240830"/>
    </source>
</evidence>
<name>A0A2H9TQK5_9FUNG</name>
<evidence type="ECO:0000313" key="1">
    <source>
        <dbReference type="EMBL" id="PJF20024.1"/>
    </source>
</evidence>
<proteinExistence type="predicted"/>
<accession>A0A2H9TQK5</accession>
<gene>
    <name evidence="1" type="ORF">PSACC_00167</name>
</gene>
<dbReference type="AlphaFoldDB" id="A0A2H9TQK5"/>
<organism evidence="1 2">
    <name type="scientific">Paramicrosporidium saccamoebae</name>
    <dbReference type="NCBI Taxonomy" id="1246581"/>
    <lineage>
        <taxon>Eukaryota</taxon>
        <taxon>Fungi</taxon>
        <taxon>Fungi incertae sedis</taxon>
        <taxon>Cryptomycota</taxon>
        <taxon>Cryptomycota incertae sedis</taxon>
        <taxon>Paramicrosporidium</taxon>
    </lineage>
</organism>
<comment type="caution">
    <text evidence="1">The sequence shown here is derived from an EMBL/GenBank/DDBJ whole genome shotgun (WGS) entry which is preliminary data.</text>
</comment>
<keyword evidence="2" id="KW-1185">Reference proteome</keyword>
<reference evidence="1 2" key="1">
    <citation type="submission" date="2016-10" db="EMBL/GenBank/DDBJ databases">
        <title>The genome of Paramicrosporidium saccamoebae is the missing link in understanding Cryptomycota and Microsporidia evolution.</title>
        <authorList>
            <person name="Quandt C.A."/>
            <person name="Beaudet D."/>
            <person name="Corsaro D."/>
            <person name="Michel R."/>
            <person name="Corradi N."/>
            <person name="James T."/>
        </authorList>
    </citation>
    <scope>NUCLEOTIDE SEQUENCE [LARGE SCALE GENOMIC DNA]</scope>
    <source>
        <strain evidence="1 2">KSL3</strain>
    </source>
</reference>
<sequence>MDEHANLEISVMSSKVKIAGQGVFDLGVFRNYQLLPEGTKKVIVGDEVVVAISKNPSDSKKFRRSARRELSKGVEDINLDHPDMIFLAYEVESEPRISE</sequence>
<dbReference type="EMBL" id="MTSL01000014">
    <property type="protein sequence ID" value="PJF20024.1"/>
    <property type="molecule type" value="Genomic_DNA"/>
</dbReference>
<dbReference type="Proteomes" id="UP000240830">
    <property type="component" value="Unassembled WGS sequence"/>
</dbReference>